<keyword evidence="5" id="KW-1133">Transmembrane helix</keyword>
<evidence type="ECO:0000259" key="6">
    <source>
        <dbReference type="PROSITE" id="PS51910"/>
    </source>
</evidence>
<dbReference type="SMART" id="SM00636">
    <property type="entry name" value="Glyco_18"/>
    <property type="match status" value="1"/>
</dbReference>
<dbReference type="Gene3D" id="3.20.20.80">
    <property type="entry name" value="Glycosidases"/>
    <property type="match status" value="1"/>
</dbReference>
<dbReference type="InterPro" id="IPR001579">
    <property type="entry name" value="Glyco_hydro_18_chit_AS"/>
</dbReference>
<dbReference type="InterPro" id="IPR029070">
    <property type="entry name" value="Chitinase_insertion_sf"/>
</dbReference>
<dbReference type="AlphaFoldDB" id="A0A1F5KEE9"/>
<dbReference type="InterPro" id="IPR001223">
    <property type="entry name" value="Glyco_hydro18_cat"/>
</dbReference>
<dbReference type="InterPro" id="IPR051887">
    <property type="entry name" value="GH18_Domain-Containing"/>
</dbReference>
<dbReference type="Gene3D" id="3.10.50.10">
    <property type="match status" value="1"/>
</dbReference>
<reference evidence="7 8" key="1">
    <citation type="journal article" date="2016" name="Nat. Commun.">
        <title>Thousands of microbial genomes shed light on interconnected biogeochemical processes in an aquifer system.</title>
        <authorList>
            <person name="Anantharaman K."/>
            <person name="Brown C.T."/>
            <person name="Hug L.A."/>
            <person name="Sharon I."/>
            <person name="Castelle C.J."/>
            <person name="Probst A.J."/>
            <person name="Thomas B.C."/>
            <person name="Singh A."/>
            <person name="Wilkins M.J."/>
            <person name="Karaoz U."/>
            <person name="Brodie E.L."/>
            <person name="Williams K.H."/>
            <person name="Hubbard S.S."/>
            <person name="Banfield J.F."/>
        </authorList>
    </citation>
    <scope>NUCLEOTIDE SEQUENCE [LARGE SCALE GENOMIC DNA]</scope>
</reference>
<dbReference type="Pfam" id="PF00704">
    <property type="entry name" value="Glyco_hydro_18"/>
    <property type="match status" value="1"/>
</dbReference>
<dbReference type="GO" id="GO:0009313">
    <property type="term" value="P:oligosaccharide catabolic process"/>
    <property type="evidence" value="ECO:0007669"/>
    <property type="project" value="TreeGrafter"/>
</dbReference>
<protein>
    <recommendedName>
        <fullName evidence="6">GH18 domain-containing protein</fullName>
    </recommendedName>
</protein>
<dbReference type="PANTHER" id="PTHR46290">
    <property type="entry name" value="DI-N-ACETYLCHITOBIASE"/>
    <property type="match status" value="1"/>
</dbReference>
<dbReference type="GO" id="GO:0008061">
    <property type="term" value="F:chitin binding"/>
    <property type="evidence" value="ECO:0007669"/>
    <property type="project" value="InterPro"/>
</dbReference>
<dbReference type="PROSITE" id="PS51910">
    <property type="entry name" value="GH18_2"/>
    <property type="match status" value="1"/>
</dbReference>
<feature type="domain" description="GH18" evidence="6">
    <location>
        <begin position="119"/>
        <end position="457"/>
    </location>
</feature>
<gene>
    <name evidence="7" type="ORF">A3F00_04140</name>
</gene>
<keyword evidence="5" id="KW-0472">Membrane</keyword>
<dbReference type="EMBL" id="MFDE01000003">
    <property type="protein sequence ID" value="OGE39248.1"/>
    <property type="molecule type" value="Genomic_DNA"/>
</dbReference>
<dbReference type="PANTHER" id="PTHR46290:SF1">
    <property type="entry name" value="DI-N-ACETYLCHITOBIASE"/>
    <property type="match status" value="1"/>
</dbReference>
<evidence type="ECO:0000256" key="3">
    <source>
        <dbReference type="RuleBase" id="RU000489"/>
    </source>
</evidence>
<comment type="similarity">
    <text evidence="4">Belongs to the glycosyl hydrolase 18 family.</text>
</comment>
<dbReference type="PROSITE" id="PS01095">
    <property type="entry name" value="GH18_1"/>
    <property type="match status" value="1"/>
</dbReference>
<accession>A0A1F5KEE9</accession>
<name>A0A1F5KEE9_9BACT</name>
<comment type="caution">
    <text evidence="7">The sequence shown here is derived from an EMBL/GenBank/DDBJ whole genome shotgun (WGS) entry which is preliminary data.</text>
</comment>
<evidence type="ECO:0000313" key="7">
    <source>
        <dbReference type="EMBL" id="OGE39248.1"/>
    </source>
</evidence>
<evidence type="ECO:0000256" key="2">
    <source>
        <dbReference type="ARBA" id="ARBA00023295"/>
    </source>
</evidence>
<organism evidence="7 8">
    <name type="scientific">Candidatus Daviesbacteria bacterium RIFCSPHIGHO2_12_FULL_37_11</name>
    <dbReference type="NCBI Taxonomy" id="1797777"/>
    <lineage>
        <taxon>Bacteria</taxon>
        <taxon>Candidatus Daviesiibacteriota</taxon>
    </lineage>
</organism>
<keyword evidence="5" id="KW-0812">Transmembrane</keyword>
<evidence type="ECO:0000256" key="5">
    <source>
        <dbReference type="SAM" id="Phobius"/>
    </source>
</evidence>
<dbReference type="InterPro" id="IPR011583">
    <property type="entry name" value="Chitinase_II/V-like_cat"/>
</dbReference>
<dbReference type="InterPro" id="IPR017853">
    <property type="entry name" value="GH"/>
</dbReference>
<dbReference type="Proteomes" id="UP000176527">
    <property type="component" value="Unassembled WGS sequence"/>
</dbReference>
<evidence type="ECO:0000313" key="8">
    <source>
        <dbReference type="Proteomes" id="UP000176527"/>
    </source>
</evidence>
<dbReference type="GO" id="GO:0004553">
    <property type="term" value="F:hydrolase activity, hydrolyzing O-glycosyl compounds"/>
    <property type="evidence" value="ECO:0007669"/>
    <property type="project" value="InterPro"/>
</dbReference>
<evidence type="ECO:0000256" key="4">
    <source>
        <dbReference type="RuleBase" id="RU004453"/>
    </source>
</evidence>
<dbReference type="SUPFAM" id="SSF51445">
    <property type="entry name" value="(Trans)glycosidases"/>
    <property type="match status" value="1"/>
</dbReference>
<keyword evidence="1 3" id="KW-0378">Hydrolase</keyword>
<sequence length="457" mass="51202">MNILEDDSTLKIRGELEKVYQQDKKLSTLEKIVKAGIFINLFIGVLIITAVIFFVINKDKAGFIPQATEELKSIPERVVLASEEKPFPVFINEQSIDISKAFEADRGSIHVTSFGKLKRAVFGFLPYWVIPKLDEINIKLLTTVSYFGLEVDKNGNIIKNDSGGKATTPWFYFQSSVFDNFIKKAHSNKIKVVVTLKCFNQTNIVNLVTTQTARTNFVNNAIFLVDSKNLDGVNIDFEYIGEPEKEVREGFSLLIIELNEELKRQNKDAKLTVDTFVDGASNTRIHDVEVLSKHTDALVIMGYDFHTPQSSTAGPVAPMEGYGNSIVGLLGSYLEKVPPEKLILAVPYYGYDWPVSEAGKNASVSGERAAVKILPYAEIAGATKNTQIQWDENAKTPWYSYRDSTGLRVVHFENTRSLGLKYDFINQKNLNGVGIWALGFDGKREDLLQLLADKFTE</sequence>
<keyword evidence="2 3" id="KW-0326">Glycosidase</keyword>
<evidence type="ECO:0000256" key="1">
    <source>
        <dbReference type="ARBA" id="ARBA00022801"/>
    </source>
</evidence>
<feature type="transmembrane region" description="Helical" evidence="5">
    <location>
        <begin position="32"/>
        <end position="56"/>
    </location>
</feature>
<proteinExistence type="inferred from homology"/>